<comment type="similarity">
    <text evidence="4">Belongs to the neutral sphingomyelinase family.</text>
</comment>
<evidence type="ECO:0000256" key="8">
    <source>
        <dbReference type="ARBA" id="ARBA00022842"/>
    </source>
</evidence>
<keyword evidence="11" id="KW-0443">Lipid metabolism</keyword>
<keyword evidence="17" id="KW-0540">Nuclease</keyword>
<gene>
    <name evidence="17" type="ORF">PPACK8108_LOCUS14717</name>
</gene>
<dbReference type="Proteomes" id="UP001153365">
    <property type="component" value="Unassembled WGS sequence"/>
</dbReference>
<keyword evidence="10 15" id="KW-1133">Transmembrane helix</keyword>
<dbReference type="GO" id="GO:0046872">
    <property type="term" value="F:metal ion binding"/>
    <property type="evidence" value="ECO:0007669"/>
    <property type="project" value="UniProtKB-KW"/>
</dbReference>
<dbReference type="InterPro" id="IPR005135">
    <property type="entry name" value="Endo/exonuclease/phosphatase"/>
</dbReference>
<name>A0AAV0B519_PHAPC</name>
<feature type="region of interest" description="Disordered" evidence="14">
    <location>
        <begin position="45"/>
        <end position="108"/>
    </location>
</feature>
<reference evidence="17" key="1">
    <citation type="submission" date="2022-06" db="EMBL/GenBank/DDBJ databases">
        <authorList>
            <consortium name="SYNGENTA / RWTH Aachen University"/>
        </authorList>
    </citation>
    <scope>NUCLEOTIDE SEQUENCE</scope>
</reference>
<evidence type="ECO:0000256" key="5">
    <source>
        <dbReference type="ARBA" id="ARBA00022692"/>
    </source>
</evidence>
<evidence type="ECO:0000313" key="17">
    <source>
        <dbReference type="EMBL" id="CAH7682026.1"/>
    </source>
</evidence>
<evidence type="ECO:0000256" key="10">
    <source>
        <dbReference type="ARBA" id="ARBA00022989"/>
    </source>
</evidence>
<evidence type="ECO:0000256" key="13">
    <source>
        <dbReference type="SAM" id="Coils"/>
    </source>
</evidence>
<evidence type="ECO:0000313" key="18">
    <source>
        <dbReference type="Proteomes" id="UP001153365"/>
    </source>
</evidence>
<keyword evidence="12 15" id="KW-0472">Membrane</keyword>
<keyword evidence="13" id="KW-0175">Coiled coil</keyword>
<feature type="coiled-coil region" evidence="13">
    <location>
        <begin position="466"/>
        <end position="493"/>
    </location>
</feature>
<evidence type="ECO:0000256" key="3">
    <source>
        <dbReference type="ARBA" id="ARBA00004991"/>
    </source>
</evidence>
<keyword evidence="17" id="KW-0255">Endonuclease</keyword>
<evidence type="ECO:0000256" key="14">
    <source>
        <dbReference type="SAM" id="MobiDB-lite"/>
    </source>
</evidence>
<evidence type="ECO:0000259" key="16">
    <source>
        <dbReference type="Pfam" id="PF03372"/>
    </source>
</evidence>
<organism evidence="17 18">
    <name type="scientific">Phakopsora pachyrhizi</name>
    <name type="common">Asian soybean rust disease fungus</name>
    <dbReference type="NCBI Taxonomy" id="170000"/>
    <lineage>
        <taxon>Eukaryota</taxon>
        <taxon>Fungi</taxon>
        <taxon>Dikarya</taxon>
        <taxon>Basidiomycota</taxon>
        <taxon>Pucciniomycotina</taxon>
        <taxon>Pucciniomycetes</taxon>
        <taxon>Pucciniales</taxon>
        <taxon>Phakopsoraceae</taxon>
        <taxon>Phakopsora</taxon>
    </lineage>
</organism>
<evidence type="ECO:0000256" key="1">
    <source>
        <dbReference type="ARBA" id="ARBA00004141"/>
    </source>
</evidence>
<keyword evidence="7" id="KW-0378">Hydrolase</keyword>
<keyword evidence="18" id="KW-1185">Reference proteome</keyword>
<dbReference type="Gene3D" id="3.60.10.10">
    <property type="entry name" value="Endonuclease/exonuclease/phosphatase"/>
    <property type="match status" value="1"/>
</dbReference>
<evidence type="ECO:0000256" key="2">
    <source>
        <dbReference type="ARBA" id="ARBA00004760"/>
    </source>
</evidence>
<keyword evidence="8" id="KW-0460">Magnesium</keyword>
<feature type="transmembrane region" description="Helical" evidence="15">
    <location>
        <begin position="436"/>
        <end position="460"/>
    </location>
</feature>
<evidence type="ECO:0000256" key="4">
    <source>
        <dbReference type="ARBA" id="ARBA00006335"/>
    </source>
</evidence>
<dbReference type="GO" id="GO:0004519">
    <property type="term" value="F:endonuclease activity"/>
    <property type="evidence" value="ECO:0007669"/>
    <property type="project" value="UniProtKB-KW"/>
</dbReference>
<feature type="transmembrane region" description="Helical" evidence="15">
    <location>
        <begin position="409"/>
        <end position="430"/>
    </location>
</feature>
<dbReference type="GO" id="GO:0016020">
    <property type="term" value="C:membrane"/>
    <property type="evidence" value="ECO:0007669"/>
    <property type="project" value="UniProtKB-SubCell"/>
</dbReference>
<dbReference type="SUPFAM" id="SSF56219">
    <property type="entry name" value="DNase I-like"/>
    <property type="match status" value="1"/>
</dbReference>
<feature type="compositionally biased region" description="Basic and acidic residues" evidence="14">
    <location>
        <begin position="55"/>
        <end position="72"/>
    </location>
</feature>
<evidence type="ECO:0000256" key="6">
    <source>
        <dbReference type="ARBA" id="ARBA00022723"/>
    </source>
</evidence>
<keyword evidence="5 15" id="KW-0812">Transmembrane</keyword>
<feature type="compositionally biased region" description="Low complexity" evidence="14">
    <location>
        <begin position="94"/>
        <end position="108"/>
    </location>
</feature>
<comment type="caution">
    <text evidence="17">The sequence shown here is derived from an EMBL/GenBank/DDBJ whole genome shotgun (WGS) entry which is preliminary data.</text>
</comment>
<dbReference type="InterPro" id="IPR036691">
    <property type="entry name" value="Endo/exonu/phosph_ase_sf"/>
</dbReference>
<evidence type="ECO:0000256" key="9">
    <source>
        <dbReference type="ARBA" id="ARBA00022919"/>
    </source>
</evidence>
<evidence type="ECO:0000256" key="12">
    <source>
        <dbReference type="ARBA" id="ARBA00023136"/>
    </source>
</evidence>
<comment type="subcellular location">
    <subcellularLocation>
        <location evidence="1">Membrane</location>
        <topology evidence="1">Multi-pass membrane protein</topology>
    </subcellularLocation>
</comment>
<dbReference type="GO" id="GO:0004767">
    <property type="term" value="F:sphingomyelin phosphodiesterase activity"/>
    <property type="evidence" value="ECO:0007669"/>
    <property type="project" value="InterPro"/>
</dbReference>
<keyword evidence="6" id="KW-0479">Metal-binding</keyword>
<feature type="compositionally biased region" description="Polar residues" evidence="14">
    <location>
        <begin position="81"/>
        <end position="93"/>
    </location>
</feature>
<dbReference type="PANTHER" id="PTHR16320">
    <property type="entry name" value="SPHINGOMYELINASE FAMILY MEMBER"/>
    <property type="match status" value="1"/>
</dbReference>
<feature type="domain" description="Endonuclease/exonuclease/phosphatase" evidence="16">
    <location>
        <begin position="123"/>
        <end position="315"/>
    </location>
</feature>
<evidence type="ECO:0000256" key="7">
    <source>
        <dbReference type="ARBA" id="ARBA00022801"/>
    </source>
</evidence>
<evidence type="ECO:0000256" key="15">
    <source>
        <dbReference type="SAM" id="Phobius"/>
    </source>
</evidence>
<dbReference type="InterPro" id="IPR038772">
    <property type="entry name" value="Sph/SMPD2-like"/>
</dbReference>
<dbReference type="PANTHER" id="PTHR16320:SF24">
    <property type="entry name" value="PHOSPHODIESTERASE, PUTATIVE-RELATED"/>
    <property type="match status" value="1"/>
</dbReference>
<dbReference type="GO" id="GO:0006665">
    <property type="term" value="P:sphingolipid metabolic process"/>
    <property type="evidence" value="ECO:0007669"/>
    <property type="project" value="UniProtKB-KW"/>
</dbReference>
<keyword evidence="9" id="KW-0746">Sphingolipid metabolism</keyword>
<comment type="pathway">
    <text evidence="2">Lipid metabolism; sphingolipid metabolism.</text>
</comment>
<proteinExistence type="inferred from homology"/>
<dbReference type="Pfam" id="PF03372">
    <property type="entry name" value="Exo_endo_phos"/>
    <property type="match status" value="1"/>
</dbReference>
<comment type="pathway">
    <text evidence="3">Sphingolipid metabolism.</text>
</comment>
<evidence type="ECO:0000256" key="11">
    <source>
        <dbReference type="ARBA" id="ARBA00023098"/>
    </source>
</evidence>
<sequence>MESDRCIQLKFLTLNCWGLKYVSAHRVERIHAIADFLASSSASQSRNGSITSLEPFKDVPKNSNDEANRDNTKNVNGFGDANSTTDVNNPTTLTSNQQSSSKTYKNSSSINKIPQRSWVYHDFLVIKDRAKESGLRYSKWFHSAALGAGLAILSRYPIISSHFYAYPLNGHPLHFIQGDFFVGKAVGSCLLNVPVIGQVEVFTTHLYAPHDVPAPEWKRAHRTAQAWELAKLTRASAERGRAVFVCGDLNSVPQSLPITVLQSYGMLRDSWQSCHPINLSTLTANEASYQCRQQRGQGFGKRLDYIMFRPAARRTTERDSRGRCRTSFVDEQNIACDRCSVTLTEPIPVFGYSYSDHFALEASFTIYPSSTDNGVPTTQPPLHLTPQHLNNCLSALMTKYRSSERSSSFQLFIFVVCLVLTPGIAVAASFQPLKYLNWIFTLLSIFVGGLGMTMLYSGFLGGNWERSSIKEVCEQMEIELEQLRTNGDAFSLED</sequence>
<dbReference type="EMBL" id="CALTRL010003809">
    <property type="protein sequence ID" value="CAH7682026.1"/>
    <property type="molecule type" value="Genomic_DNA"/>
</dbReference>
<accession>A0AAV0B519</accession>
<dbReference type="AlphaFoldDB" id="A0AAV0B519"/>
<protein>
    <submittedName>
        <fullName evidence="17">Endonuclease/exonuclease/phosphatase</fullName>
    </submittedName>
</protein>